<dbReference type="Proteomes" id="UP001632037">
    <property type="component" value="Unassembled WGS sequence"/>
</dbReference>
<proteinExistence type="predicted"/>
<protein>
    <recommendedName>
        <fullName evidence="3">PiggyBac transposable element-derived protein domain-containing protein</fullName>
    </recommendedName>
</protein>
<dbReference type="AlphaFoldDB" id="A0ABD3F4P8"/>
<name>A0ABD3F4P8_9STRA</name>
<sequence length="150" mass="17281">MRRFTQNFGSRGKILWFERRLRPVHGKKPAIYQAEDDDLTSFERNCIGTSFHRLFWDCDDIAYVTYNGTRCTTVEALLLTGYLYYGEHIYQASSVMLLLVARLVPSKVLRTFNVLLLRWHVDPKEGSLSELRSCTWYHASSEVAGAVPVA</sequence>
<accession>A0ABD3F4P8</accession>
<reference evidence="1 2" key="1">
    <citation type="submission" date="2024-09" db="EMBL/GenBank/DDBJ databases">
        <title>Genome sequencing and assembly of Phytophthora oleae, isolate VK10A, causative agent of rot of olive drupes.</title>
        <authorList>
            <person name="Conti Taguali S."/>
            <person name="Riolo M."/>
            <person name="La Spada F."/>
            <person name="Cacciola S.O."/>
            <person name="Dionisio G."/>
        </authorList>
    </citation>
    <scope>NUCLEOTIDE SEQUENCE [LARGE SCALE GENOMIC DNA]</scope>
    <source>
        <strain evidence="1 2">VK10A</strain>
    </source>
</reference>
<evidence type="ECO:0000313" key="2">
    <source>
        <dbReference type="Proteomes" id="UP001632037"/>
    </source>
</evidence>
<evidence type="ECO:0008006" key="3">
    <source>
        <dbReference type="Google" id="ProtNLM"/>
    </source>
</evidence>
<dbReference type="EMBL" id="JBIMZQ010000034">
    <property type="protein sequence ID" value="KAL3661802.1"/>
    <property type="molecule type" value="Genomic_DNA"/>
</dbReference>
<evidence type="ECO:0000313" key="1">
    <source>
        <dbReference type="EMBL" id="KAL3661802.1"/>
    </source>
</evidence>
<comment type="caution">
    <text evidence="1">The sequence shown here is derived from an EMBL/GenBank/DDBJ whole genome shotgun (WGS) entry which is preliminary data.</text>
</comment>
<keyword evidence="2" id="KW-1185">Reference proteome</keyword>
<organism evidence="1 2">
    <name type="scientific">Phytophthora oleae</name>
    <dbReference type="NCBI Taxonomy" id="2107226"/>
    <lineage>
        <taxon>Eukaryota</taxon>
        <taxon>Sar</taxon>
        <taxon>Stramenopiles</taxon>
        <taxon>Oomycota</taxon>
        <taxon>Peronosporomycetes</taxon>
        <taxon>Peronosporales</taxon>
        <taxon>Peronosporaceae</taxon>
        <taxon>Phytophthora</taxon>
    </lineage>
</organism>
<gene>
    <name evidence="1" type="ORF">V7S43_013096</name>
</gene>